<dbReference type="PANTHER" id="PTHR43884:SF40">
    <property type="entry name" value="ACYL-COA DEHYDROGENASE"/>
    <property type="match status" value="1"/>
</dbReference>
<evidence type="ECO:0000256" key="2">
    <source>
        <dbReference type="ARBA" id="ARBA00009347"/>
    </source>
</evidence>
<dbReference type="FunFam" id="2.40.110.10:FF:000002">
    <property type="entry name" value="Acyl-CoA dehydrogenase fadE12"/>
    <property type="match status" value="1"/>
</dbReference>
<keyword evidence="4" id="KW-0274">FAD</keyword>
<organism evidence="8">
    <name type="scientific">marine sediment metagenome</name>
    <dbReference type="NCBI Taxonomy" id="412755"/>
    <lineage>
        <taxon>unclassified sequences</taxon>
        <taxon>metagenomes</taxon>
        <taxon>ecological metagenomes</taxon>
    </lineage>
</organism>
<dbReference type="GO" id="GO:0050660">
    <property type="term" value="F:flavin adenine dinucleotide binding"/>
    <property type="evidence" value="ECO:0007669"/>
    <property type="project" value="InterPro"/>
</dbReference>
<dbReference type="AlphaFoldDB" id="X1Q236"/>
<keyword evidence="3" id="KW-0285">Flavoprotein</keyword>
<evidence type="ECO:0008006" key="9">
    <source>
        <dbReference type="Google" id="ProtNLM"/>
    </source>
</evidence>
<name>X1Q236_9ZZZZ</name>
<comment type="cofactor">
    <cofactor evidence="1">
        <name>FAD</name>
        <dbReference type="ChEBI" id="CHEBI:57692"/>
    </cofactor>
</comment>
<sequence>MDVGYQLPEDLRMLQTWMRNFIRREIIPLERELDPEAMELPEEDYERLSRIAKDAGMWCLGAPEEYGGGGLGCFAMTVINEEMAQHRNGLYNPGYGVFGRSPPPIIFEGTKEQIKKYAIPTIQGGGTTFYAITEPSGGSDPARAIQTTAVRDGDDWIINGTKVFITGAGSADWGVVFVRTGPGEGRAGISCFIIEKGTPGFSTRPIPVIRPMYPYEVSFEDCRVPNANLLGELGKGFE</sequence>
<dbReference type="Pfam" id="PF02771">
    <property type="entry name" value="Acyl-CoA_dh_N"/>
    <property type="match status" value="1"/>
</dbReference>
<dbReference type="Gene3D" id="2.40.110.10">
    <property type="entry name" value="Butyryl-CoA Dehydrogenase, subunit A, domain 2"/>
    <property type="match status" value="1"/>
</dbReference>
<accession>X1Q236</accession>
<evidence type="ECO:0000256" key="1">
    <source>
        <dbReference type="ARBA" id="ARBA00001974"/>
    </source>
</evidence>
<dbReference type="EMBL" id="BARV01029487">
    <property type="protein sequence ID" value="GAI45135.1"/>
    <property type="molecule type" value="Genomic_DNA"/>
</dbReference>
<evidence type="ECO:0000256" key="3">
    <source>
        <dbReference type="ARBA" id="ARBA00022630"/>
    </source>
</evidence>
<dbReference type="InterPro" id="IPR006091">
    <property type="entry name" value="Acyl-CoA_Oxase/DH_mid-dom"/>
</dbReference>
<evidence type="ECO:0000313" key="8">
    <source>
        <dbReference type="EMBL" id="GAI45135.1"/>
    </source>
</evidence>
<feature type="domain" description="Acyl-CoA oxidase/dehydrogenase middle" evidence="6">
    <location>
        <begin position="130"/>
        <end position="221"/>
    </location>
</feature>
<evidence type="ECO:0000259" key="7">
    <source>
        <dbReference type="Pfam" id="PF02771"/>
    </source>
</evidence>
<gene>
    <name evidence="8" type="ORF">S06H3_47009</name>
</gene>
<proteinExistence type="inferred from homology"/>
<dbReference type="GO" id="GO:0003995">
    <property type="term" value="F:acyl-CoA dehydrogenase activity"/>
    <property type="evidence" value="ECO:0007669"/>
    <property type="project" value="TreeGrafter"/>
</dbReference>
<dbReference type="InterPro" id="IPR037069">
    <property type="entry name" value="AcylCoA_DH/ox_N_sf"/>
</dbReference>
<dbReference type="Gene3D" id="1.10.540.10">
    <property type="entry name" value="Acyl-CoA dehydrogenase/oxidase, N-terminal domain"/>
    <property type="match status" value="1"/>
</dbReference>
<evidence type="ECO:0000256" key="5">
    <source>
        <dbReference type="ARBA" id="ARBA00023002"/>
    </source>
</evidence>
<dbReference type="InterPro" id="IPR009100">
    <property type="entry name" value="AcylCoA_DH/oxidase_NM_dom_sf"/>
</dbReference>
<protein>
    <recommendedName>
        <fullName evidence="9">Acyl-CoA dehydrogenase</fullName>
    </recommendedName>
</protein>
<dbReference type="PANTHER" id="PTHR43884">
    <property type="entry name" value="ACYL-COA DEHYDROGENASE"/>
    <property type="match status" value="1"/>
</dbReference>
<feature type="non-terminal residue" evidence="8">
    <location>
        <position position="238"/>
    </location>
</feature>
<dbReference type="Pfam" id="PF02770">
    <property type="entry name" value="Acyl-CoA_dh_M"/>
    <property type="match status" value="1"/>
</dbReference>
<keyword evidence="5" id="KW-0560">Oxidoreductase</keyword>
<comment type="caution">
    <text evidence="8">The sequence shown here is derived from an EMBL/GenBank/DDBJ whole genome shotgun (WGS) entry which is preliminary data.</text>
</comment>
<feature type="domain" description="Acyl-CoA dehydrogenase/oxidase N-terminal" evidence="7">
    <location>
        <begin position="9"/>
        <end position="124"/>
    </location>
</feature>
<evidence type="ECO:0000259" key="6">
    <source>
        <dbReference type="Pfam" id="PF02770"/>
    </source>
</evidence>
<reference evidence="8" key="1">
    <citation type="journal article" date="2014" name="Front. Microbiol.">
        <title>High frequency of phylogenetically diverse reductive dehalogenase-homologous genes in deep subseafloor sedimentary metagenomes.</title>
        <authorList>
            <person name="Kawai M."/>
            <person name="Futagami T."/>
            <person name="Toyoda A."/>
            <person name="Takaki Y."/>
            <person name="Nishi S."/>
            <person name="Hori S."/>
            <person name="Arai W."/>
            <person name="Tsubouchi T."/>
            <person name="Morono Y."/>
            <person name="Uchiyama I."/>
            <person name="Ito T."/>
            <person name="Fujiyama A."/>
            <person name="Inagaki F."/>
            <person name="Takami H."/>
        </authorList>
    </citation>
    <scope>NUCLEOTIDE SEQUENCE</scope>
    <source>
        <strain evidence="8">Expedition CK06-06</strain>
    </source>
</reference>
<comment type="similarity">
    <text evidence="2">Belongs to the acyl-CoA dehydrogenase family.</text>
</comment>
<dbReference type="InterPro" id="IPR013786">
    <property type="entry name" value="AcylCoA_DH/ox_N"/>
</dbReference>
<dbReference type="InterPro" id="IPR046373">
    <property type="entry name" value="Acyl-CoA_Oxase/DH_mid-dom_sf"/>
</dbReference>
<evidence type="ECO:0000256" key="4">
    <source>
        <dbReference type="ARBA" id="ARBA00022827"/>
    </source>
</evidence>
<dbReference type="SUPFAM" id="SSF56645">
    <property type="entry name" value="Acyl-CoA dehydrogenase NM domain-like"/>
    <property type="match status" value="1"/>
</dbReference>